<keyword evidence="8 13" id="KW-0547">Nucleotide-binding</keyword>
<name>A0A4R2GW85_9HYPH</name>
<dbReference type="GO" id="GO:0004385">
    <property type="term" value="F:GMP kinase activity"/>
    <property type="evidence" value="ECO:0007669"/>
    <property type="project" value="UniProtKB-UniRule"/>
</dbReference>
<dbReference type="InterPro" id="IPR027417">
    <property type="entry name" value="P-loop_NTPase"/>
</dbReference>
<dbReference type="PANTHER" id="PTHR23117">
    <property type="entry name" value="GUANYLATE KINASE-RELATED"/>
    <property type="match status" value="1"/>
</dbReference>
<evidence type="ECO:0000256" key="9">
    <source>
        <dbReference type="ARBA" id="ARBA00022777"/>
    </source>
</evidence>
<evidence type="ECO:0000256" key="8">
    <source>
        <dbReference type="ARBA" id="ARBA00022741"/>
    </source>
</evidence>
<dbReference type="AlphaFoldDB" id="A0A4R2GW85"/>
<keyword evidence="16" id="KW-1185">Reference proteome</keyword>
<dbReference type="PANTHER" id="PTHR23117:SF13">
    <property type="entry name" value="GUANYLATE KINASE"/>
    <property type="match status" value="1"/>
</dbReference>
<proteinExistence type="inferred from homology"/>
<dbReference type="InterPro" id="IPR008144">
    <property type="entry name" value="Guanylate_kin-like_dom"/>
</dbReference>
<dbReference type="OrthoDB" id="9808150at2"/>
<dbReference type="HAMAP" id="MF_00328">
    <property type="entry name" value="Guanylate_kinase"/>
    <property type="match status" value="1"/>
</dbReference>
<dbReference type="PROSITE" id="PS00856">
    <property type="entry name" value="GUANYLATE_KINASE_1"/>
    <property type="match status" value="1"/>
</dbReference>
<dbReference type="GO" id="GO:0005829">
    <property type="term" value="C:cytosol"/>
    <property type="evidence" value="ECO:0007669"/>
    <property type="project" value="TreeGrafter"/>
</dbReference>
<keyword evidence="6 13" id="KW-0963">Cytoplasm</keyword>
<evidence type="ECO:0000256" key="4">
    <source>
        <dbReference type="ARBA" id="ARBA00012961"/>
    </source>
</evidence>
<comment type="function">
    <text evidence="1 13">Essential for recycling GMP and indirectly, cGMP.</text>
</comment>
<dbReference type="Gene3D" id="3.40.50.300">
    <property type="entry name" value="P-loop containing nucleotide triphosphate hydrolases"/>
    <property type="match status" value="1"/>
</dbReference>
<organism evidence="15 16">
    <name type="scientific">Camelimonas lactis</name>
    <dbReference type="NCBI Taxonomy" id="659006"/>
    <lineage>
        <taxon>Bacteria</taxon>
        <taxon>Pseudomonadati</taxon>
        <taxon>Pseudomonadota</taxon>
        <taxon>Alphaproteobacteria</taxon>
        <taxon>Hyphomicrobiales</taxon>
        <taxon>Chelatococcaceae</taxon>
        <taxon>Camelimonas</taxon>
    </lineage>
</organism>
<dbReference type="CDD" id="cd00071">
    <property type="entry name" value="GMPK"/>
    <property type="match status" value="1"/>
</dbReference>
<evidence type="ECO:0000256" key="6">
    <source>
        <dbReference type="ARBA" id="ARBA00022490"/>
    </source>
</evidence>
<dbReference type="InterPro" id="IPR020590">
    <property type="entry name" value="Guanylate_kinase_CS"/>
</dbReference>
<comment type="similarity">
    <text evidence="3 13">Belongs to the guanylate kinase family.</text>
</comment>
<feature type="domain" description="Guanylate kinase-like" evidence="14">
    <location>
        <begin position="14"/>
        <end position="194"/>
    </location>
</feature>
<evidence type="ECO:0000256" key="1">
    <source>
        <dbReference type="ARBA" id="ARBA00003531"/>
    </source>
</evidence>
<comment type="catalytic activity">
    <reaction evidence="12 13">
        <text>GMP + ATP = GDP + ADP</text>
        <dbReference type="Rhea" id="RHEA:20780"/>
        <dbReference type="ChEBI" id="CHEBI:30616"/>
        <dbReference type="ChEBI" id="CHEBI:58115"/>
        <dbReference type="ChEBI" id="CHEBI:58189"/>
        <dbReference type="ChEBI" id="CHEBI:456216"/>
        <dbReference type="EC" id="2.7.4.8"/>
    </reaction>
</comment>
<evidence type="ECO:0000256" key="13">
    <source>
        <dbReference type="HAMAP-Rule" id="MF_00328"/>
    </source>
</evidence>
<reference evidence="15 16" key="1">
    <citation type="submission" date="2019-03" db="EMBL/GenBank/DDBJ databases">
        <title>Genomic Encyclopedia of Type Strains, Phase IV (KMG-IV): sequencing the most valuable type-strain genomes for metagenomic binning, comparative biology and taxonomic classification.</title>
        <authorList>
            <person name="Goeker M."/>
        </authorList>
    </citation>
    <scope>NUCLEOTIDE SEQUENCE [LARGE SCALE GENOMIC DNA]</scope>
    <source>
        <strain evidence="15 16">DSM 22958</strain>
    </source>
</reference>
<feature type="binding site" evidence="13">
    <location>
        <begin position="21"/>
        <end position="28"/>
    </location>
    <ligand>
        <name>ATP</name>
        <dbReference type="ChEBI" id="CHEBI:30616"/>
    </ligand>
</feature>
<evidence type="ECO:0000256" key="2">
    <source>
        <dbReference type="ARBA" id="ARBA00004496"/>
    </source>
</evidence>
<dbReference type="Gene3D" id="3.30.63.10">
    <property type="entry name" value="Guanylate Kinase phosphate binding domain"/>
    <property type="match status" value="1"/>
</dbReference>
<evidence type="ECO:0000313" key="15">
    <source>
        <dbReference type="EMBL" id="TCO15301.1"/>
    </source>
</evidence>
<dbReference type="GO" id="GO:0005524">
    <property type="term" value="F:ATP binding"/>
    <property type="evidence" value="ECO:0007669"/>
    <property type="project" value="UniProtKB-UniRule"/>
</dbReference>
<dbReference type="InterPro" id="IPR008145">
    <property type="entry name" value="GK/Ca_channel_bsu"/>
</dbReference>
<dbReference type="NCBIfam" id="TIGR03263">
    <property type="entry name" value="guanyl_kin"/>
    <property type="match status" value="1"/>
</dbReference>
<dbReference type="Proteomes" id="UP000294881">
    <property type="component" value="Unassembled WGS sequence"/>
</dbReference>
<sequence length="222" mass="25036">MKANIPDAPVTRRGFVLILSSPSGAGKSTLTRRLLQRHELQMRMSVSVTTRARRPSEIAGQDYHFISREEFELGRDRGDYLEWAEVHGNFYGTPRGAVEKSLAAGHDMVFDIDWQGADQVVGKMPDDVVTVFILPPSMVELRNRLVRRAEDAKEVIDARLAAARDEIAHWDAYDYVLVNEDLDESYNALIAIISAERLKRRRQTALAPLVASLMEGPLPRHD</sequence>
<keyword evidence="10 13" id="KW-0067">ATP-binding</keyword>
<gene>
    <name evidence="13" type="primary">gmk</name>
    <name evidence="15" type="ORF">EV666_102280</name>
</gene>
<comment type="subcellular location">
    <subcellularLocation>
        <location evidence="2 13">Cytoplasm</location>
    </subcellularLocation>
</comment>
<keyword evidence="9 13" id="KW-0418">Kinase</keyword>
<evidence type="ECO:0000259" key="14">
    <source>
        <dbReference type="PROSITE" id="PS50052"/>
    </source>
</evidence>
<dbReference type="FunFam" id="3.30.63.10:FF:000005">
    <property type="entry name" value="Guanylate kinase"/>
    <property type="match status" value="1"/>
</dbReference>
<evidence type="ECO:0000256" key="11">
    <source>
        <dbReference type="ARBA" id="ARBA00030128"/>
    </source>
</evidence>
<evidence type="ECO:0000256" key="3">
    <source>
        <dbReference type="ARBA" id="ARBA00005790"/>
    </source>
</evidence>
<comment type="caution">
    <text evidence="15">The sequence shown here is derived from an EMBL/GenBank/DDBJ whole genome shotgun (WGS) entry which is preliminary data.</text>
</comment>
<dbReference type="PROSITE" id="PS50052">
    <property type="entry name" value="GUANYLATE_KINASE_2"/>
    <property type="match status" value="1"/>
</dbReference>
<dbReference type="EC" id="2.7.4.8" evidence="4 13"/>
<dbReference type="SUPFAM" id="SSF52540">
    <property type="entry name" value="P-loop containing nucleoside triphosphate hydrolases"/>
    <property type="match status" value="1"/>
</dbReference>
<evidence type="ECO:0000256" key="10">
    <source>
        <dbReference type="ARBA" id="ARBA00022840"/>
    </source>
</evidence>
<dbReference type="Pfam" id="PF00625">
    <property type="entry name" value="Guanylate_kin"/>
    <property type="match status" value="1"/>
</dbReference>
<dbReference type="InterPro" id="IPR017665">
    <property type="entry name" value="Guanylate_kinase"/>
</dbReference>
<evidence type="ECO:0000313" key="16">
    <source>
        <dbReference type="Proteomes" id="UP000294881"/>
    </source>
</evidence>
<keyword evidence="7 13" id="KW-0808">Transferase</keyword>
<accession>A0A4R2GW85</accession>
<evidence type="ECO:0000256" key="7">
    <source>
        <dbReference type="ARBA" id="ARBA00022679"/>
    </source>
</evidence>
<evidence type="ECO:0000256" key="12">
    <source>
        <dbReference type="ARBA" id="ARBA00048594"/>
    </source>
</evidence>
<evidence type="ECO:0000256" key="5">
    <source>
        <dbReference type="ARBA" id="ARBA00016296"/>
    </source>
</evidence>
<protein>
    <recommendedName>
        <fullName evidence="5 13">Guanylate kinase</fullName>
        <ecNumber evidence="4 13">2.7.4.8</ecNumber>
    </recommendedName>
    <alternativeName>
        <fullName evidence="11 13">GMP kinase</fullName>
    </alternativeName>
</protein>
<dbReference type="EMBL" id="SLWL01000002">
    <property type="protein sequence ID" value="TCO15301.1"/>
    <property type="molecule type" value="Genomic_DNA"/>
</dbReference>
<dbReference type="RefSeq" id="WP_132003622.1">
    <property type="nucleotide sequence ID" value="NZ_JBHUNN010000002.1"/>
</dbReference>
<dbReference type="SMART" id="SM00072">
    <property type="entry name" value="GuKc"/>
    <property type="match status" value="1"/>
</dbReference>